<reference evidence="1" key="1">
    <citation type="journal article" date="2015" name="Nature">
        <title>Complex archaea that bridge the gap between prokaryotes and eukaryotes.</title>
        <authorList>
            <person name="Spang A."/>
            <person name="Saw J.H."/>
            <person name="Jorgensen S.L."/>
            <person name="Zaremba-Niedzwiedzka K."/>
            <person name="Martijn J."/>
            <person name="Lind A.E."/>
            <person name="van Eijk R."/>
            <person name="Schleper C."/>
            <person name="Guy L."/>
            <person name="Ettema T.J."/>
        </authorList>
    </citation>
    <scope>NUCLEOTIDE SEQUENCE</scope>
</reference>
<dbReference type="AlphaFoldDB" id="A0A0F9X112"/>
<proteinExistence type="predicted"/>
<gene>
    <name evidence="1" type="ORF">LCGC14_0209370</name>
</gene>
<evidence type="ECO:0000313" key="1">
    <source>
        <dbReference type="EMBL" id="KKN92446.1"/>
    </source>
</evidence>
<protein>
    <recommendedName>
        <fullName evidence="2">Peptidase M15A C-terminal domain-containing protein</fullName>
    </recommendedName>
</protein>
<name>A0A0F9X112_9ZZZZ</name>
<evidence type="ECO:0008006" key="2">
    <source>
        <dbReference type="Google" id="ProtNLM"/>
    </source>
</evidence>
<dbReference type="EMBL" id="LAZR01000095">
    <property type="protein sequence ID" value="KKN92446.1"/>
    <property type="molecule type" value="Genomic_DNA"/>
</dbReference>
<accession>A0A0F9X112</accession>
<organism evidence="1">
    <name type="scientific">marine sediment metagenome</name>
    <dbReference type="NCBI Taxonomy" id="412755"/>
    <lineage>
        <taxon>unclassified sequences</taxon>
        <taxon>metagenomes</taxon>
        <taxon>ecological metagenomes</taxon>
    </lineage>
</organism>
<comment type="caution">
    <text evidence="1">The sequence shown here is derived from an EMBL/GenBank/DDBJ whole genome shotgun (WGS) entry which is preliminary data.</text>
</comment>
<sequence>MLAELSIGIALGCLVHMPNFCLKDDVRINGAHLDPVMVRIIDVARETAPMLEKGTVWITSANDSEHMEGSLHFKNRAFDIRIKNIIGDVKHEARLWAERMQVLLGDNYDVLLEKTHLHIEWDPKE</sequence>